<feature type="compositionally biased region" description="Basic residues" evidence="1">
    <location>
        <begin position="278"/>
        <end position="287"/>
    </location>
</feature>
<dbReference type="Pfam" id="PF20167">
    <property type="entry name" value="Transposase_32"/>
    <property type="match status" value="1"/>
</dbReference>
<feature type="region of interest" description="Disordered" evidence="1">
    <location>
        <begin position="196"/>
        <end position="223"/>
    </location>
</feature>
<evidence type="ECO:0000259" key="2">
    <source>
        <dbReference type="Pfam" id="PF20167"/>
    </source>
</evidence>
<protein>
    <recommendedName>
        <fullName evidence="2">Putative plant transposon protein domain-containing protein</fullName>
    </recommendedName>
</protein>
<comment type="caution">
    <text evidence="3">The sequence shown here is derived from an EMBL/GenBank/DDBJ whole genome shotgun (WGS) entry which is preliminary data.</text>
</comment>
<organism evidence="3 4">
    <name type="scientific">Hibiscus sabdariffa</name>
    <name type="common">roselle</name>
    <dbReference type="NCBI Taxonomy" id="183260"/>
    <lineage>
        <taxon>Eukaryota</taxon>
        <taxon>Viridiplantae</taxon>
        <taxon>Streptophyta</taxon>
        <taxon>Embryophyta</taxon>
        <taxon>Tracheophyta</taxon>
        <taxon>Spermatophyta</taxon>
        <taxon>Magnoliopsida</taxon>
        <taxon>eudicotyledons</taxon>
        <taxon>Gunneridae</taxon>
        <taxon>Pentapetalae</taxon>
        <taxon>rosids</taxon>
        <taxon>malvids</taxon>
        <taxon>Malvales</taxon>
        <taxon>Malvaceae</taxon>
        <taxon>Malvoideae</taxon>
        <taxon>Hibiscus</taxon>
    </lineage>
</organism>
<feature type="domain" description="Putative plant transposon protein" evidence="2">
    <location>
        <begin position="6"/>
        <end position="82"/>
    </location>
</feature>
<reference evidence="3 4" key="1">
    <citation type="journal article" date="2024" name="G3 (Bethesda)">
        <title>Genome assembly of Hibiscus sabdariffa L. provides insights into metabolisms of medicinal natural products.</title>
        <authorList>
            <person name="Kim T."/>
        </authorList>
    </citation>
    <scope>NUCLEOTIDE SEQUENCE [LARGE SCALE GENOMIC DNA]</scope>
    <source>
        <strain evidence="3">TK-2024</strain>
        <tissue evidence="3">Old leaves</tissue>
    </source>
</reference>
<name>A0ABR2F8J6_9ROSI</name>
<proteinExistence type="predicted"/>
<gene>
    <name evidence="3" type="ORF">V6N12_062262</name>
</gene>
<evidence type="ECO:0000313" key="4">
    <source>
        <dbReference type="Proteomes" id="UP001472677"/>
    </source>
</evidence>
<feature type="compositionally biased region" description="Acidic residues" evidence="1">
    <location>
        <begin position="296"/>
        <end position="309"/>
    </location>
</feature>
<evidence type="ECO:0000256" key="1">
    <source>
        <dbReference type="SAM" id="MobiDB-lite"/>
    </source>
</evidence>
<evidence type="ECO:0000313" key="3">
    <source>
        <dbReference type="EMBL" id="KAK8574572.1"/>
    </source>
</evidence>
<keyword evidence="4" id="KW-1185">Reference proteome</keyword>
<dbReference type="InterPro" id="IPR046796">
    <property type="entry name" value="Transposase_32_dom"/>
</dbReference>
<accession>A0ABR2F8J6</accession>
<dbReference type="Proteomes" id="UP001472677">
    <property type="component" value="Unassembled WGS sequence"/>
</dbReference>
<sequence length="315" mass="35162">MRDQKIDFILENLCFQGAEWDAAGTIVERDRLNPAAKLWMHFLKQNLMPTSHTATVNLPRLQLFHSILNARSINLGQLIFDEAFADFFIRGRQGIKPSQIPSLMGFDDDSKVRAPPSGARTIAEARMAELIDMVENSQAQLNHMHDKLTSLFQYMCERDEAIQSYFLEMLPNGVPLFPIFPRDLFQLAHPHIPDERATTQVPPAPAQGLKTPTYVPKSASKAPSFTRLTLTRKGKTSAKPNPSTPIPEAIIELDNADDDEKMPDAPQPPAPTVDTSIPHRRLKRKVNRNISMADLVAEDDAASDEEEDNGSSTTP</sequence>
<feature type="region of interest" description="Disordered" evidence="1">
    <location>
        <begin position="258"/>
        <end position="315"/>
    </location>
</feature>
<dbReference type="EMBL" id="JBBPBM010000007">
    <property type="protein sequence ID" value="KAK8574572.1"/>
    <property type="molecule type" value="Genomic_DNA"/>
</dbReference>